<reference evidence="2 3" key="1">
    <citation type="submission" date="2017-11" db="EMBL/GenBank/DDBJ databases">
        <title>Isolation and Characterization of Family Methanocellaceae Species from Potential Methane Hydrate Area Offshore Southwestern Taiwan.</title>
        <authorList>
            <person name="Zhang W.-L."/>
            <person name="Chen W.-C."/>
            <person name="Lai M.-C."/>
            <person name="Chen S.-C."/>
        </authorList>
    </citation>
    <scope>NUCLEOTIDE SEQUENCE [LARGE SCALE GENOMIC DNA]</scope>
    <source>
        <strain evidence="2 3">CWC-04</strain>
    </source>
</reference>
<dbReference type="PANTHER" id="PTHR21530">
    <property type="entry name" value="PHEROMONE SHUTDOWN PROTEIN"/>
    <property type="match status" value="1"/>
</dbReference>
<evidence type="ECO:0000256" key="1">
    <source>
        <dbReference type="SAM" id="Phobius"/>
    </source>
</evidence>
<feature type="transmembrane region" description="Helical" evidence="1">
    <location>
        <begin position="281"/>
        <end position="302"/>
    </location>
</feature>
<protein>
    <submittedName>
        <fullName evidence="2">TraB family protein</fullName>
    </submittedName>
</protein>
<keyword evidence="1" id="KW-0472">Membrane</keyword>
<dbReference type="PANTHER" id="PTHR21530:SF7">
    <property type="entry name" value="TRAB DOMAIN-CONTAINING PROTEIN"/>
    <property type="match status" value="1"/>
</dbReference>
<dbReference type="NCBIfam" id="TIGR00261">
    <property type="entry name" value="traB"/>
    <property type="match status" value="1"/>
</dbReference>
<gene>
    <name evidence="2" type="ORF">CUJ83_12970</name>
</gene>
<dbReference type="RefSeq" id="WP_230742766.1">
    <property type="nucleotide sequence ID" value="NZ_PGCK01000012.1"/>
</dbReference>
<keyword evidence="3" id="KW-1185">Reference proteome</keyword>
<feature type="transmembrane region" description="Helical" evidence="1">
    <location>
        <begin position="370"/>
        <end position="399"/>
    </location>
</feature>
<dbReference type="InterPro" id="IPR046345">
    <property type="entry name" value="TraB_PrgY-like"/>
</dbReference>
<dbReference type="InterPro" id="IPR002816">
    <property type="entry name" value="TraB/PrgY/GumN_fam"/>
</dbReference>
<evidence type="ECO:0000313" key="3">
    <source>
        <dbReference type="Proteomes" id="UP001320159"/>
    </source>
</evidence>
<dbReference type="CDD" id="cd14726">
    <property type="entry name" value="TraB_PrgY-like"/>
    <property type="match status" value="1"/>
</dbReference>
<dbReference type="Pfam" id="PF01963">
    <property type="entry name" value="TraB_PrgY_gumN"/>
    <property type="match status" value="1"/>
</dbReference>
<name>A0AAP2RGQ0_9EURY</name>
<accession>A0AAP2RGQ0</accession>
<sequence>MDEPVNPPVSPNPRENVVLIGTAHVSEKSVKEVEEAIERYRPDVVAVELDERRYRALLEGDQQKKEIQVKELLKGNNLFIFIIQWLLAFVQRKVGMETGVKPGSEMMAAIEAAKKNGLEVALIDRDIGITLARFWGKMTLREKFRMFYSLILASLGIGTKDVDIEVITQEDVVADLLEELRKFTPSVAEVLVDERDAYLAHNLLAIGRTKRVLGVVGAGHREGIRKYMERPETIPSIQSIIEVPKKRGINFLKLFSALIVLSVVAIFGLLILSGIPLEQLILALIILFLAQGVLSALFVAIVGGHPKSIATAFVLAWYGFLNPVLAVGWLAGIVEAAERPPSMKDLNTLLSDDEDEGIIDMLKGMWANNLVRVIMVAAMANIGSMVGTVVGAAILVYYFHLTDPVGLLQAGVSNGYHAITSWLGTLF</sequence>
<dbReference type="AlphaFoldDB" id="A0AAP2RGQ0"/>
<evidence type="ECO:0000313" key="2">
    <source>
        <dbReference type="EMBL" id="MCD1295907.1"/>
    </source>
</evidence>
<feature type="transmembrane region" description="Helical" evidence="1">
    <location>
        <begin position="309"/>
        <end position="334"/>
    </location>
</feature>
<keyword evidence="1" id="KW-0812">Transmembrane</keyword>
<dbReference type="EMBL" id="PGCK01000012">
    <property type="protein sequence ID" value="MCD1295907.1"/>
    <property type="molecule type" value="Genomic_DNA"/>
</dbReference>
<feature type="transmembrane region" description="Helical" evidence="1">
    <location>
        <begin position="254"/>
        <end position="275"/>
    </location>
</feature>
<organism evidence="2 3">
    <name type="scientific">Methanooceanicella nereidis</name>
    <dbReference type="NCBI Taxonomy" id="2052831"/>
    <lineage>
        <taxon>Archaea</taxon>
        <taxon>Methanobacteriati</taxon>
        <taxon>Methanobacteriota</taxon>
        <taxon>Stenosarchaea group</taxon>
        <taxon>Methanomicrobia</taxon>
        <taxon>Methanocellales</taxon>
        <taxon>Methanocellaceae</taxon>
        <taxon>Methanooceanicella</taxon>
    </lineage>
</organism>
<proteinExistence type="predicted"/>
<dbReference type="InterPro" id="IPR005230">
    <property type="entry name" value="TraB_bac"/>
</dbReference>
<comment type="caution">
    <text evidence="2">The sequence shown here is derived from an EMBL/GenBank/DDBJ whole genome shotgun (WGS) entry which is preliminary data.</text>
</comment>
<dbReference type="Proteomes" id="UP001320159">
    <property type="component" value="Unassembled WGS sequence"/>
</dbReference>
<keyword evidence="1" id="KW-1133">Transmembrane helix</keyword>